<evidence type="ECO:0000313" key="4">
    <source>
        <dbReference type="Proteomes" id="UP000015241"/>
    </source>
</evidence>
<organism evidence="2 4">
    <name type="scientific">Fomitopsis schrenkii</name>
    <name type="common">Brown rot fungus</name>
    <dbReference type="NCBI Taxonomy" id="2126942"/>
    <lineage>
        <taxon>Eukaryota</taxon>
        <taxon>Fungi</taxon>
        <taxon>Dikarya</taxon>
        <taxon>Basidiomycota</taxon>
        <taxon>Agaricomycotina</taxon>
        <taxon>Agaricomycetes</taxon>
        <taxon>Polyporales</taxon>
        <taxon>Fomitopsis</taxon>
    </lineage>
</organism>
<reference evidence="2 4" key="1">
    <citation type="journal article" date="2012" name="Science">
        <title>The Paleozoic origin of enzymatic lignin decomposition reconstructed from 31 fungal genomes.</title>
        <authorList>
            <person name="Floudas D."/>
            <person name="Binder M."/>
            <person name="Riley R."/>
            <person name="Barry K."/>
            <person name="Blanchette R.A."/>
            <person name="Henrissat B."/>
            <person name="Martinez A.T."/>
            <person name="Otillar R."/>
            <person name="Spatafora J.W."/>
            <person name="Yadav J.S."/>
            <person name="Aerts A."/>
            <person name="Benoit I."/>
            <person name="Boyd A."/>
            <person name="Carlson A."/>
            <person name="Copeland A."/>
            <person name="Coutinho P.M."/>
            <person name="de Vries R.P."/>
            <person name="Ferreira P."/>
            <person name="Findley K."/>
            <person name="Foster B."/>
            <person name="Gaskell J."/>
            <person name="Glotzer D."/>
            <person name="Gorecki P."/>
            <person name="Heitman J."/>
            <person name="Hesse C."/>
            <person name="Hori C."/>
            <person name="Igarashi K."/>
            <person name="Jurgens J.A."/>
            <person name="Kallen N."/>
            <person name="Kersten P."/>
            <person name="Kohler A."/>
            <person name="Kuees U."/>
            <person name="Kumar T.K.A."/>
            <person name="Kuo A."/>
            <person name="LaButti K."/>
            <person name="Larrondo L.F."/>
            <person name="Lindquist E."/>
            <person name="Ling A."/>
            <person name="Lombard V."/>
            <person name="Lucas S."/>
            <person name="Lundell T."/>
            <person name="Martin R."/>
            <person name="McLaughlin D.J."/>
            <person name="Morgenstern I."/>
            <person name="Morin E."/>
            <person name="Murat C."/>
            <person name="Nagy L.G."/>
            <person name="Nolan M."/>
            <person name="Ohm R.A."/>
            <person name="Patyshakuliyeva A."/>
            <person name="Rokas A."/>
            <person name="Ruiz-Duenas F.J."/>
            <person name="Sabat G."/>
            <person name="Salamov A."/>
            <person name="Samejima M."/>
            <person name="Schmutz J."/>
            <person name="Slot J.C."/>
            <person name="St John F."/>
            <person name="Stenlid J."/>
            <person name="Sun H."/>
            <person name="Sun S."/>
            <person name="Syed K."/>
            <person name="Tsang A."/>
            <person name="Wiebenga A."/>
            <person name="Young D."/>
            <person name="Pisabarro A."/>
            <person name="Eastwood D.C."/>
            <person name="Martin F."/>
            <person name="Cullen D."/>
            <person name="Grigoriev I.V."/>
            <person name="Hibbett D.S."/>
        </authorList>
    </citation>
    <scope>NUCLEOTIDE SEQUENCE</scope>
    <source>
        <strain evidence="4">FP-58527</strain>
        <strain evidence="2">FP-58527 SS1</strain>
    </source>
</reference>
<evidence type="ECO:0000313" key="2">
    <source>
        <dbReference type="EMBL" id="EPT01853.1"/>
    </source>
</evidence>
<gene>
    <name evidence="2" type="ORF">FOMPIDRAFT_1048445</name>
    <name evidence="3" type="ORF">FOMPIDRAFT_1048457</name>
</gene>
<feature type="region of interest" description="Disordered" evidence="1">
    <location>
        <begin position="1"/>
        <end position="20"/>
    </location>
</feature>
<evidence type="ECO:0000256" key="1">
    <source>
        <dbReference type="SAM" id="MobiDB-lite"/>
    </source>
</evidence>
<feature type="region of interest" description="Disordered" evidence="1">
    <location>
        <begin position="91"/>
        <end position="117"/>
    </location>
</feature>
<feature type="region of interest" description="Disordered" evidence="1">
    <location>
        <begin position="162"/>
        <end position="181"/>
    </location>
</feature>
<dbReference type="AlphaFoldDB" id="S8EB68"/>
<proteinExistence type="predicted"/>
<name>S8EB68_FOMSC</name>
<feature type="compositionally biased region" description="Basic and acidic residues" evidence="1">
    <location>
        <begin position="92"/>
        <end position="105"/>
    </location>
</feature>
<dbReference type="EMBL" id="KE504139">
    <property type="protein sequence ID" value="EPT01866.1"/>
    <property type="molecule type" value="Genomic_DNA"/>
</dbReference>
<protein>
    <submittedName>
        <fullName evidence="2">Uncharacterized protein</fullName>
    </submittedName>
</protein>
<sequence>MTALPIDAPGDVTSHSVPQHAQREYRTESEGKAQLKAMGHTHTLSRRYSRTHSHSLQAQLKAIGHTRAVLALLLACVLLSTPVCYALSTANSREHAQDARKDARLKGKAKGRQNETVRRKVQAFYRRRPAPAFHRPEPPPLRAVWTHSLLRPLQTADTLDVSGACQRSPKSTNPNATLTGTHRSLGTTNACPLLNVVDSLVDLLSGKHLLSSCSPSLDHVRSALESHARARDDPYRDRALCMPARPYRVANLGAGDAEGVGSTGGPTLIEPRNMPHATH</sequence>
<feature type="region of interest" description="Disordered" evidence="1">
    <location>
        <begin position="258"/>
        <end position="279"/>
    </location>
</feature>
<keyword evidence="4" id="KW-1185">Reference proteome</keyword>
<dbReference type="EMBL" id="KE504139">
    <property type="protein sequence ID" value="EPT01853.1"/>
    <property type="molecule type" value="Genomic_DNA"/>
</dbReference>
<evidence type="ECO:0000313" key="3">
    <source>
        <dbReference type="EMBL" id="EPT01866.1"/>
    </source>
</evidence>
<dbReference type="Proteomes" id="UP000015241">
    <property type="component" value="Unassembled WGS sequence"/>
</dbReference>
<reference evidence="2" key="2">
    <citation type="submission" date="2013-06" db="EMBL/GenBank/DDBJ databases">
        <authorList>
            <consortium name="DOE Joint Genome Institute"/>
            <person name="Riley R."/>
            <person name="Floudas D."/>
            <person name="Binder M."/>
            <person name="Barry K."/>
            <person name="Blanchette R.A."/>
            <person name="Henrissat B."/>
            <person name="Martinez A.T."/>
            <person name="Otillar R."/>
            <person name="Spatafora J.W."/>
            <person name="Yadav J.S."/>
            <person name="Aerts A."/>
            <person name="Benoit I."/>
            <person name="Boyd A."/>
            <person name="Carlson A."/>
            <person name="Copeland A."/>
            <person name="Coutinho P.M."/>
            <person name="De Vries R.P."/>
            <person name="Ferreira P."/>
            <person name="Findley K."/>
            <person name="Foster B."/>
            <person name="Gaskell J."/>
            <person name="Glotzer D."/>
            <person name="Gorecki P."/>
            <person name="Heitman J."/>
            <person name="Hesse C."/>
            <person name="Hori C."/>
            <person name="Igarashi K."/>
            <person name="Jurgens J.A."/>
            <person name="Kallen N."/>
            <person name="Kersten P."/>
            <person name="Kohler A."/>
            <person name="Kues U."/>
            <person name="Kumar T.K."/>
            <person name="Kuo A."/>
            <person name="LaButti K."/>
            <person name="Larrondo L.F."/>
            <person name="Lindquist E."/>
            <person name="Ling A."/>
            <person name="Lombard V."/>
            <person name="Lucas S."/>
            <person name="Lundell T."/>
            <person name="Martin R."/>
            <person name="McLaughlin D.J."/>
            <person name="Morgenstern I."/>
            <person name="Morin E."/>
            <person name="Murat C."/>
            <person name="Nagy L.G."/>
            <person name="Nolan M."/>
            <person name="Ohm R.A."/>
            <person name="Patyshakuliyeva A."/>
            <person name="Rokas A."/>
            <person name="Ruiz-Duenas F.J."/>
            <person name="Sabat G."/>
            <person name="Salamov A."/>
            <person name="Samejima M."/>
            <person name="Schmutz J."/>
            <person name="Slot J.C."/>
            <person name="St John F."/>
            <person name="Stenlid J."/>
            <person name="Sun H."/>
            <person name="Sun S."/>
            <person name="Syed K."/>
            <person name="Tsang A."/>
            <person name="Wiebenga A."/>
            <person name="Young D."/>
            <person name="Pisabarro A."/>
            <person name="Eastwood D.C."/>
            <person name="Martin F."/>
            <person name="Cullen D."/>
            <person name="Hibbett D.S."/>
            <person name="Grigoriev I.V."/>
        </authorList>
    </citation>
    <scope>NUCLEOTIDE SEQUENCE</scope>
    <source>
        <strain evidence="2">FP-58527 SS1</strain>
    </source>
</reference>
<feature type="compositionally biased region" description="Polar residues" evidence="1">
    <location>
        <begin position="168"/>
        <end position="181"/>
    </location>
</feature>
<accession>S8EB68</accession>
<dbReference type="HOGENOM" id="CLU_997603_0_0_1"/>